<evidence type="ECO:0008006" key="4">
    <source>
        <dbReference type="Google" id="ProtNLM"/>
    </source>
</evidence>
<protein>
    <recommendedName>
        <fullName evidence="4">PS II complex 12 kDa extrinsic protein</fullName>
    </recommendedName>
</protein>
<evidence type="ECO:0000313" key="3">
    <source>
        <dbReference type="Proteomes" id="UP001054902"/>
    </source>
</evidence>
<evidence type="ECO:0000313" key="2">
    <source>
        <dbReference type="EMBL" id="GFH53645.1"/>
    </source>
</evidence>
<feature type="signal peptide" evidence="1">
    <location>
        <begin position="1"/>
        <end position="18"/>
    </location>
</feature>
<dbReference type="PROSITE" id="PS51318">
    <property type="entry name" value="TAT"/>
    <property type="match status" value="1"/>
</dbReference>
<comment type="caution">
    <text evidence="2">The sequence shown here is derived from an EMBL/GenBank/DDBJ whole genome shotgun (WGS) entry which is preliminary data.</text>
</comment>
<reference evidence="2 3" key="1">
    <citation type="journal article" date="2021" name="Sci. Rep.">
        <title>The genome of the diatom Chaetoceros tenuissimus carries an ancient integrated fragment of an extant virus.</title>
        <authorList>
            <person name="Hongo Y."/>
            <person name="Kimura K."/>
            <person name="Takaki Y."/>
            <person name="Yoshida Y."/>
            <person name="Baba S."/>
            <person name="Kobayashi G."/>
            <person name="Nagasaki K."/>
            <person name="Hano T."/>
            <person name="Tomaru Y."/>
        </authorList>
    </citation>
    <scope>NUCLEOTIDE SEQUENCE [LARGE SCALE GENOMIC DNA]</scope>
    <source>
        <strain evidence="2 3">NIES-3715</strain>
    </source>
</reference>
<feature type="chain" id="PRO_5042034138" description="PS II complex 12 kDa extrinsic protein" evidence="1">
    <location>
        <begin position="19"/>
        <end position="174"/>
    </location>
</feature>
<accession>A0AAD3H7V8</accession>
<dbReference type="Proteomes" id="UP001054902">
    <property type="component" value="Unassembled WGS sequence"/>
</dbReference>
<dbReference type="AlphaFoldDB" id="A0AAD3H7V8"/>
<keyword evidence="3" id="KW-1185">Reference proteome</keyword>
<name>A0AAD3H7V8_9STRA</name>
<organism evidence="2 3">
    <name type="scientific">Chaetoceros tenuissimus</name>
    <dbReference type="NCBI Taxonomy" id="426638"/>
    <lineage>
        <taxon>Eukaryota</taxon>
        <taxon>Sar</taxon>
        <taxon>Stramenopiles</taxon>
        <taxon>Ochrophyta</taxon>
        <taxon>Bacillariophyta</taxon>
        <taxon>Coscinodiscophyceae</taxon>
        <taxon>Chaetocerotophycidae</taxon>
        <taxon>Chaetocerotales</taxon>
        <taxon>Chaetocerotaceae</taxon>
        <taxon>Chaetoceros</taxon>
    </lineage>
</organism>
<dbReference type="InterPro" id="IPR006311">
    <property type="entry name" value="TAT_signal"/>
</dbReference>
<proteinExistence type="predicted"/>
<dbReference type="EMBL" id="BLLK01000047">
    <property type="protein sequence ID" value="GFH53645.1"/>
    <property type="molecule type" value="Genomic_DNA"/>
</dbReference>
<evidence type="ECO:0000256" key="1">
    <source>
        <dbReference type="SAM" id="SignalP"/>
    </source>
</evidence>
<gene>
    <name evidence="2" type="ORF">CTEN210_10121</name>
</gene>
<sequence>MSSIRTLTIISMLACADAFMASNQRSFNTQLEATNSDRRNFLRNVAGAAFGAAVIASNGESASASYSAYTAREKDWQERKESGEVQYSSARDLKKQLREIAPMNSENSKVFCPNGPSSAVSPLMENKCGDRMATPSVFGRTEDIVGNSIPGFSGGKYGSGTTTNLASELANMKY</sequence>
<keyword evidence="1" id="KW-0732">Signal</keyword>